<keyword evidence="6" id="KW-0814">Transposable element</keyword>
<dbReference type="GO" id="GO:0004803">
    <property type="term" value="F:transposase activity"/>
    <property type="evidence" value="ECO:0007669"/>
    <property type="project" value="UniProtKB-UniRule"/>
</dbReference>
<sequence length="146" mass="16485">MANQGFKWPRNQSEVRQITKQQLTWLLDGLSVSDTTVSRITDKILPVAKEWQQRPVESIYAVVFLDAIHYHVRSEGQIVKKAVCIAIGLDLDGRKDVLGMWVGENESARFWATILNGLRNRGVEDIFIACTDNLTGFDTAIHANFP</sequence>
<dbReference type="EMBL" id="FP929046">
    <property type="protein sequence ID" value="CBL00507.1"/>
    <property type="molecule type" value="Genomic_DNA"/>
</dbReference>
<comment type="function">
    <text evidence="1 6">Required for the transposition of the insertion element.</text>
</comment>
<dbReference type="Pfam" id="PF00872">
    <property type="entry name" value="Transposase_mut"/>
    <property type="match status" value="1"/>
</dbReference>
<dbReference type="Proteomes" id="UP000007059">
    <property type="component" value="Chromosome"/>
</dbReference>
<dbReference type="PATRIC" id="fig|657322.3.peg.569"/>
<keyword evidence="3 6" id="KW-0815">Transposition</keyword>
<proteinExistence type="inferred from homology"/>
<dbReference type="PANTHER" id="PTHR33217:SF8">
    <property type="entry name" value="MUTATOR FAMILY TRANSPOSASE"/>
    <property type="match status" value="1"/>
</dbReference>
<evidence type="ECO:0000256" key="2">
    <source>
        <dbReference type="ARBA" id="ARBA00010961"/>
    </source>
</evidence>
<reference evidence="7 8" key="2">
    <citation type="submission" date="2010-03" db="EMBL/GenBank/DDBJ databases">
        <authorList>
            <person name="Pajon A."/>
        </authorList>
    </citation>
    <scope>NUCLEOTIDE SEQUENCE [LARGE SCALE GENOMIC DNA]</scope>
    <source>
        <strain evidence="7 8">SL3/3</strain>
    </source>
</reference>
<dbReference type="KEGG" id="fpa:FPR_00380"/>
<evidence type="ECO:0000256" key="5">
    <source>
        <dbReference type="ARBA" id="ARBA00023172"/>
    </source>
</evidence>
<organism evidence="7 8">
    <name type="scientific">Faecalibacterium prausnitzii SL3/3</name>
    <dbReference type="NCBI Taxonomy" id="657322"/>
    <lineage>
        <taxon>Bacteria</taxon>
        <taxon>Bacillati</taxon>
        <taxon>Bacillota</taxon>
        <taxon>Clostridia</taxon>
        <taxon>Eubacteriales</taxon>
        <taxon>Oscillospiraceae</taxon>
        <taxon>Faecalibacterium</taxon>
    </lineage>
</organism>
<keyword evidence="5 6" id="KW-0233">DNA recombination</keyword>
<dbReference type="PANTHER" id="PTHR33217">
    <property type="entry name" value="TRANSPOSASE FOR INSERTION SEQUENCE ELEMENT IS1081"/>
    <property type="match status" value="1"/>
</dbReference>
<dbReference type="GO" id="GO:0006313">
    <property type="term" value="P:DNA transposition"/>
    <property type="evidence" value="ECO:0007669"/>
    <property type="project" value="UniProtKB-UniRule"/>
</dbReference>
<evidence type="ECO:0000313" key="7">
    <source>
        <dbReference type="EMBL" id="CBL00507.1"/>
    </source>
</evidence>
<evidence type="ECO:0000313" key="8">
    <source>
        <dbReference type="Proteomes" id="UP000007059"/>
    </source>
</evidence>
<evidence type="ECO:0000256" key="3">
    <source>
        <dbReference type="ARBA" id="ARBA00022578"/>
    </source>
</evidence>
<accession>D4K6P4</accession>
<name>D4K6P4_9FIRM</name>
<dbReference type="GO" id="GO:0003677">
    <property type="term" value="F:DNA binding"/>
    <property type="evidence" value="ECO:0007669"/>
    <property type="project" value="UniProtKB-UniRule"/>
</dbReference>
<dbReference type="InterPro" id="IPR001207">
    <property type="entry name" value="Transposase_mutator"/>
</dbReference>
<comment type="similarity">
    <text evidence="2 6">Belongs to the transposase mutator family.</text>
</comment>
<evidence type="ECO:0000256" key="6">
    <source>
        <dbReference type="RuleBase" id="RU365089"/>
    </source>
</evidence>
<keyword evidence="4 6" id="KW-0238">DNA-binding</keyword>
<dbReference type="HOGENOM" id="CLU_1774634_0_0_9"/>
<reference evidence="7 8" key="1">
    <citation type="submission" date="2010-03" db="EMBL/GenBank/DDBJ databases">
        <title>The genome sequence of Faecalibacterium prausnitzii SL3/3.</title>
        <authorList>
            <consortium name="metaHIT consortium -- http://www.metahit.eu/"/>
            <person name="Pajon A."/>
            <person name="Turner K."/>
            <person name="Parkhill J."/>
            <person name="Duncan S."/>
            <person name="Flint H."/>
        </authorList>
    </citation>
    <scope>NUCLEOTIDE SEQUENCE [LARGE SCALE GENOMIC DNA]</scope>
    <source>
        <strain evidence="7 8">SL3/3</strain>
    </source>
</reference>
<evidence type="ECO:0000256" key="1">
    <source>
        <dbReference type="ARBA" id="ARBA00002190"/>
    </source>
</evidence>
<dbReference type="eggNOG" id="COG3328">
    <property type="taxonomic scope" value="Bacteria"/>
</dbReference>
<gene>
    <name evidence="7" type="ORF">FPR_00380</name>
</gene>
<protein>
    <recommendedName>
        <fullName evidence="6">Mutator family transposase</fullName>
    </recommendedName>
</protein>
<evidence type="ECO:0000256" key="4">
    <source>
        <dbReference type="ARBA" id="ARBA00023125"/>
    </source>
</evidence>
<dbReference type="AlphaFoldDB" id="D4K6P4"/>